<evidence type="ECO:0000256" key="2">
    <source>
        <dbReference type="SAM" id="SignalP"/>
    </source>
</evidence>
<evidence type="ECO:0000256" key="1">
    <source>
        <dbReference type="SAM" id="MobiDB-lite"/>
    </source>
</evidence>
<proteinExistence type="predicted"/>
<dbReference type="EMBL" id="HQ827836">
    <property type="protein sequence ID" value="AEV41055.1"/>
    <property type="molecule type" value="Genomic_DNA"/>
</dbReference>
<feature type="chain" id="PRO_5003520136" evidence="2">
    <location>
        <begin position="24"/>
        <end position="67"/>
    </location>
</feature>
<feature type="region of interest" description="Disordered" evidence="1">
    <location>
        <begin position="32"/>
        <end position="67"/>
    </location>
</feature>
<dbReference type="AlphaFoldDB" id="G9C395"/>
<evidence type="ECO:0000313" key="3">
    <source>
        <dbReference type="EMBL" id="AEV41055.1"/>
    </source>
</evidence>
<organism evidence="3">
    <name type="scientific">Oryza minuta</name>
    <dbReference type="NCBI Taxonomy" id="63629"/>
    <lineage>
        <taxon>Eukaryota</taxon>
        <taxon>Viridiplantae</taxon>
        <taxon>Streptophyta</taxon>
        <taxon>Embryophyta</taxon>
        <taxon>Tracheophyta</taxon>
        <taxon>Spermatophyta</taxon>
        <taxon>Magnoliopsida</taxon>
        <taxon>Liliopsida</taxon>
        <taxon>Poales</taxon>
        <taxon>Poaceae</taxon>
        <taxon>BOP clade</taxon>
        <taxon>Oryzoideae</taxon>
        <taxon>Oryzeae</taxon>
        <taxon>Oryzinae</taxon>
        <taxon>Oryza</taxon>
    </lineage>
</organism>
<name>G9C395_ORYMI</name>
<feature type="compositionally biased region" description="Low complexity" evidence="1">
    <location>
        <begin position="37"/>
        <end position="67"/>
    </location>
</feature>
<reference evidence="3" key="1">
    <citation type="submission" date="2010-12" db="EMBL/GenBank/DDBJ databases">
        <title>Comparative sequence and expression analysis of the Shattering4 orthologous regions in diploid and allotetraploid Oryza species.</title>
        <authorList>
            <person name="Sui Y."/>
            <person name="Shi J."/>
            <person name="Yang L."/>
            <person name="Chen M."/>
        </authorList>
    </citation>
    <scope>NUCLEOTIDE SEQUENCE</scope>
    <source>
        <strain evidence="3">BC_C</strain>
    </source>
</reference>
<keyword evidence="2" id="KW-0732">Signal</keyword>
<feature type="signal peptide" evidence="2">
    <location>
        <begin position="1"/>
        <end position="23"/>
    </location>
</feature>
<protein>
    <submittedName>
        <fullName evidence="3">Uncharacterized protein</fullName>
    </submittedName>
</protein>
<sequence>MACALILVVILLAAIAVAPFAEASTVTAASRVSLASEAPAENPAEPAEAPGPESNSDSVASPSAADA</sequence>
<accession>G9C395</accession>